<feature type="compositionally biased region" description="Polar residues" evidence="1">
    <location>
        <begin position="9"/>
        <end position="21"/>
    </location>
</feature>
<feature type="compositionally biased region" description="Basic and acidic residues" evidence="1">
    <location>
        <begin position="240"/>
        <end position="249"/>
    </location>
</feature>
<feature type="region of interest" description="Disordered" evidence="1">
    <location>
        <begin position="1"/>
        <end position="21"/>
    </location>
</feature>
<comment type="caution">
    <text evidence="2">The sequence shown here is derived from an EMBL/GenBank/DDBJ whole genome shotgun (WGS) entry which is preliminary data.</text>
</comment>
<feature type="compositionally biased region" description="Basic and acidic residues" evidence="1">
    <location>
        <begin position="81"/>
        <end position="177"/>
    </location>
</feature>
<feature type="non-terminal residue" evidence="2">
    <location>
        <position position="392"/>
    </location>
</feature>
<dbReference type="EMBL" id="CAJVPV010024154">
    <property type="protein sequence ID" value="CAG8725699.1"/>
    <property type="molecule type" value="Genomic_DNA"/>
</dbReference>
<gene>
    <name evidence="2" type="ORF">AMORRO_LOCUS13642</name>
</gene>
<proteinExistence type="predicted"/>
<evidence type="ECO:0000256" key="1">
    <source>
        <dbReference type="SAM" id="MobiDB-lite"/>
    </source>
</evidence>
<organism evidence="2 3">
    <name type="scientific">Acaulospora morrowiae</name>
    <dbReference type="NCBI Taxonomy" id="94023"/>
    <lineage>
        <taxon>Eukaryota</taxon>
        <taxon>Fungi</taxon>
        <taxon>Fungi incertae sedis</taxon>
        <taxon>Mucoromycota</taxon>
        <taxon>Glomeromycotina</taxon>
        <taxon>Glomeromycetes</taxon>
        <taxon>Diversisporales</taxon>
        <taxon>Acaulosporaceae</taxon>
        <taxon>Acaulospora</taxon>
    </lineage>
</organism>
<dbReference type="AlphaFoldDB" id="A0A9N9I823"/>
<protein>
    <submittedName>
        <fullName evidence="2">8883_t:CDS:1</fullName>
    </submittedName>
</protein>
<dbReference type="Proteomes" id="UP000789342">
    <property type="component" value="Unassembled WGS sequence"/>
</dbReference>
<feature type="region of interest" description="Disordered" evidence="1">
    <location>
        <begin position="57"/>
        <end position="282"/>
    </location>
</feature>
<keyword evidence="3" id="KW-1185">Reference proteome</keyword>
<feature type="compositionally biased region" description="Polar residues" evidence="1">
    <location>
        <begin position="65"/>
        <end position="77"/>
    </location>
</feature>
<name>A0A9N9I823_9GLOM</name>
<feature type="compositionally biased region" description="Basic and acidic residues" evidence="1">
    <location>
        <begin position="186"/>
        <end position="233"/>
    </location>
</feature>
<evidence type="ECO:0000313" key="2">
    <source>
        <dbReference type="EMBL" id="CAG8725699.1"/>
    </source>
</evidence>
<sequence length="392" mass="45025">ARTNEDFRQPSNNTPTRPRNSLLSMDADQLQKLLNNITQLFERATIDIINGSRNDVAEVKPGHSSGVSHAANETQNRILKVRNDRQGKTRENDIATKPIKEEPKRTCAEIRTASDEDTRVPSEREQVEAPEGNERNAKIAEAGSESRGDEKSGTEDDNPAETKEEVRFDSRDDKDKIVMVPVDAITTEKCEEPSRKESDPRKARSDCRNDNIILAEREIHEVKSDHLSSRDSPTDSAESDNDRDGRHTIEIATDYCDQEGGDDTAKRVKPINPEPDPRRTPSAHREIGVLRNGRIWKWWQRKGDDEITMMHLIKSMPMNTWINAPAAKQWSCTTMSHRKAVGRRKRLTEHIKFHLEYFEERHRIMMTARRRKKVTKNEPDLRNIQPAIKEKC</sequence>
<evidence type="ECO:0000313" key="3">
    <source>
        <dbReference type="Proteomes" id="UP000789342"/>
    </source>
</evidence>
<reference evidence="2" key="1">
    <citation type="submission" date="2021-06" db="EMBL/GenBank/DDBJ databases">
        <authorList>
            <person name="Kallberg Y."/>
            <person name="Tangrot J."/>
            <person name="Rosling A."/>
        </authorList>
    </citation>
    <scope>NUCLEOTIDE SEQUENCE</scope>
    <source>
        <strain evidence="2">CL551</strain>
    </source>
</reference>
<accession>A0A9N9I823</accession>
<feature type="non-terminal residue" evidence="2">
    <location>
        <position position="1"/>
    </location>
</feature>